<dbReference type="EMBL" id="OY726395">
    <property type="protein sequence ID" value="CAJ1580829.1"/>
    <property type="molecule type" value="Genomic_DNA"/>
</dbReference>
<evidence type="ECO:0000313" key="2">
    <source>
        <dbReference type="Proteomes" id="UP001190466"/>
    </source>
</evidence>
<gene>
    <name evidence="1" type="ORF">MU0050_001238</name>
</gene>
<sequence length="194" mass="20184">MSDSVRHLPSRVPAGRARHRVLGGVAAVAALAILTGCSATVDGNPVKAGAGPRNNESAETYPNLLKECDVLTSDVLAETVGAEPDAIQSTFVGAVCRWQASSQTGLVDITRFWFETGSLDNETRVAQELNYQIEERRVAGVASIVMRTGDANGGCGVASDAAGVVGWWVNPQAPGVDACEQAIALMELTLATSS</sequence>
<dbReference type="Pfam" id="PF12079">
    <property type="entry name" value="DUF3558"/>
    <property type="match status" value="1"/>
</dbReference>
<dbReference type="RefSeq" id="WP_316515228.1">
    <property type="nucleotide sequence ID" value="NZ_OY726395.1"/>
</dbReference>
<protein>
    <submittedName>
        <fullName evidence="1">DUF3558 domain-containing protein</fullName>
    </submittedName>
</protein>
<proteinExistence type="predicted"/>
<dbReference type="InterPro" id="IPR024520">
    <property type="entry name" value="DUF3558"/>
</dbReference>
<evidence type="ECO:0000313" key="1">
    <source>
        <dbReference type="EMBL" id="CAJ1580829.1"/>
    </source>
</evidence>
<organism evidence="1 2">
    <name type="scientific">[Mycobacterium] wendilense</name>
    <dbReference type="NCBI Taxonomy" id="3064284"/>
    <lineage>
        <taxon>Bacteria</taxon>
        <taxon>Bacillati</taxon>
        <taxon>Actinomycetota</taxon>
        <taxon>Actinomycetes</taxon>
        <taxon>Mycobacteriales</taxon>
        <taxon>Mycobacteriaceae</taxon>
        <taxon>Mycolicibacter</taxon>
    </lineage>
</organism>
<reference evidence="1 2" key="1">
    <citation type="submission" date="2023-08" db="EMBL/GenBank/DDBJ databases">
        <authorList>
            <person name="Folkvardsen B D."/>
            <person name="Norman A."/>
        </authorList>
    </citation>
    <scope>NUCLEOTIDE SEQUENCE [LARGE SCALE GENOMIC DNA]</scope>
    <source>
        <strain evidence="1 2">Mu0050</strain>
    </source>
</reference>
<name>A0ABM9MB11_9MYCO</name>
<keyword evidence="2" id="KW-1185">Reference proteome</keyword>
<dbReference type="Proteomes" id="UP001190466">
    <property type="component" value="Chromosome"/>
</dbReference>
<accession>A0ABM9MB11</accession>